<dbReference type="Proteomes" id="UP001164286">
    <property type="component" value="Unassembled WGS sequence"/>
</dbReference>
<name>A0AA38LW83_9TREE</name>
<evidence type="ECO:0000313" key="3">
    <source>
        <dbReference type="EMBL" id="KAI9638562.1"/>
    </source>
</evidence>
<keyword evidence="4" id="KW-1185">Reference proteome</keyword>
<evidence type="ECO:0000256" key="1">
    <source>
        <dbReference type="SAM" id="MobiDB-lite"/>
    </source>
</evidence>
<dbReference type="RefSeq" id="XP_052948339.1">
    <property type="nucleotide sequence ID" value="XM_053088417.1"/>
</dbReference>
<comment type="caution">
    <text evidence="3">The sequence shown here is derived from an EMBL/GenBank/DDBJ whole genome shotgun (WGS) entry which is preliminary data.</text>
</comment>
<dbReference type="EMBL" id="JAKWFO010000003">
    <property type="protein sequence ID" value="KAI9638562.1"/>
    <property type="molecule type" value="Genomic_DNA"/>
</dbReference>
<reference evidence="3" key="1">
    <citation type="journal article" date="2022" name="G3 (Bethesda)">
        <title>High quality genome of the basidiomycete yeast Dioszegia hungarica PDD-24b-2 isolated from cloud water.</title>
        <authorList>
            <person name="Jarrige D."/>
            <person name="Haridas S."/>
            <person name="Bleykasten-Grosshans C."/>
            <person name="Joly M."/>
            <person name="Nadalig T."/>
            <person name="Sancelme M."/>
            <person name="Vuilleumier S."/>
            <person name="Grigoriev I.V."/>
            <person name="Amato P."/>
            <person name="Bringel F."/>
        </authorList>
    </citation>
    <scope>NUCLEOTIDE SEQUENCE</scope>
    <source>
        <strain evidence="3">PDD-24b-2</strain>
    </source>
</reference>
<organism evidence="3 4">
    <name type="scientific">Dioszegia hungarica</name>
    <dbReference type="NCBI Taxonomy" id="4972"/>
    <lineage>
        <taxon>Eukaryota</taxon>
        <taxon>Fungi</taxon>
        <taxon>Dikarya</taxon>
        <taxon>Basidiomycota</taxon>
        <taxon>Agaricomycotina</taxon>
        <taxon>Tremellomycetes</taxon>
        <taxon>Tremellales</taxon>
        <taxon>Bulleribasidiaceae</taxon>
        <taxon>Dioszegia</taxon>
    </lineage>
</organism>
<evidence type="ECO:0000256" key="2">
    <source>
        <dbReference type="SAM" id="Phobius"/>
    </source>
</evidence>
<accession>A0AA38LW83</accession>
<dbReference type="GeneID" id="77727622"/>
<keyword evidence="2" id="KW-1133">Transmembrane helix</keyword>
<dbReference type="AlphaFoldDB" id="A0AA38LW83"/>
<feature type="region of interest" description="Disordered" evidence="1">
    <location>
        <begin position="37"/>
        <end position="108"/>
    </location>
</feature>
<proteinExistence type="predicted"/>
<evidence type="ECO:0000313" key="4">
    <source>
        <dbReference type="Proteomes" id="UP001164286"/>
    </source>
</evidence>
<sequence length="336" mass="36447">MLARPSAYRAASGFIASIAGPSRQPINPHFLPCFQFRSASTAPPPPSRSAPRSRPAPATPATPATPFAPRPIAKLSPSSPTVAATTATPSRQPAWPWRPSPNPPAGYTESERTIYARPFEGPLGNRVRMLWFLVPFWGLVVGFYLTTPSPPPTVKEGEDGVEVVKETPGSVLWNYTTPVLMFTTSTICFLWLVSPSRFVTRLTQVRRQAIASASSSASAPITAGTLAAPIAEVSAPKSGKAVRQGEFIRMQHGGHLMCWGEMEKGREVAMGDMQISLIAGQVRSPYLSLRVRPTKKVSFDSVAYRLDFRDTPVVKATEDEVVLSLSRIESVFGKLE</sequence>
<feature type="compositionally biased region" description="Low complexity" evidence="1">
    <location>
        <begin position="49"/>
        <end position="95"/>
    </location>
</feature>
<keyword evidence="2" id="KW-0812">Transmembrane</keyword>
<gene>
    <name evidence="3" type="ORF">MKK02DRAFT_31982</name>
</gene>
<keyword evidence="2" id="KW-0472">Membrane</keyword>
<feature type="transmembrane region" description="Helical" evidence="2">
    <location>
        <begin position="172"/>
        <end position="193"/>
    </location>
</feature>
<feature type="transmembrane region" description="Helical" evidence="2">
    <location>
        <begin position="127"/>
        <end position="145"/>
    </location>
</feature>
<protein>
    <submittedName>
        <fullName evidence="3">Uncharacterized protein</fullName>
    </submittedName>
</protein>